<evidence type="ECO:0000313" key="4">
    <source>
        <dbReference type="EMBL" id="MDT0548439.1"/>
    </source>
</evidence>
<dbReference type="PANTHER" id="PTHR35339">
    <property type="entry name" value="LINALOOL DEHYDRATASE_ISOMERASE DOMAIN-CONTAINING PROTEIN"/>
    <property type="match status" value="1"/>
</dbReference>
<dbReference type="Proteomes" id="UP001180754">
    <property type="component" value="Unassembled WGS sequence"/>
</dbReference>
<accession>A0ABU2XR87</accession>
<evidence type="ECO:0000256" key="1">
    <source>
        <dbReference type="SAM" id="MobiDB-lite"/>
    </source>
</evidence>
<feature type="region of interest" description="Disordered" evidence="1">
    <location>
        <begin position="562"/>
        <end position="582"/>
    </location>
</feature>
<gene>
    <name evidence="4" type="ORF">RND15_37960</name>
</gene>
<comment type="caution">
    <text evidence="4">The sequence shown here is derived from an EMBL/GenBank/DDBJ whole genome shotgun (WGS) entry which is preliminary data.</text>
</comment>
<name>A0ABU2XR87_9ACTN</name>
<dbReference type="InterPro" id="IPR049349">
    <property type="entry name" value="DUF2264_N"/>
</dbReference>
<evidence type="ECO:0000313" key="5">
    <source>
        <dbReference type="Proteomes" id="UP001180754"/>
    </source>
</evidence>
<organism evidence="4 5">
    <name type="scientific">Streptomyces lonegramiae</name>
    <dbReference type="NCBI Taxonomy" id="3075524"/>
    <lineage>
        <taxon>Bacteria</taxon>
        <taxon>Bacillati</taxon>
        <taxon>Actinomycetota</taxon>
        <taxon>Actinomycetes</taxon>
        <taxon>Kitasatosporales</taxon>
        <taxon>Streptomycetaceae</taxon>
        <taxon>Streptomyces</taxon>
    </lineage>
</organism>
<sequence>MTDRNELQGFARRLTEPLLPHFSAGRARLRLGVNTAIHDDTAAELESFARPLWGLAPLAAGGGAFEHWGHWARGLAAGTDPDHPEYWGEPGPHDQRIVEMAAIGFALALAPDRLWDPLKGPERDRVARWLRSALDRPTTENNWLFFPVLIGLGLDRVGVSYDRGPIKARLDRLESFALGDGWYADGPTERRDYYVPWAMHFYGLLYAALAGERDPERAVRFRMRASLFAADLRHWFADDGAAVPYGRSLTYRFAQAAFWAALPYAGVEALPWGVVKGHLLRHLRWWQRRPEAVGEGLLSIGYGYPQPALAEQYNAPGSPYWAMKSLLPLALPADHPFWTAPELPAPALAPVSAQPHAGAVLMRTGGEVTLLAGRQHHAWVRHGAEKYAKFAYSTRFGFSLPAGPLGLEQGAYDSMLALSEDGAHYRVREEPGSTEVDEDTVRCVWRPWPDVEITTWLTAAPPWHLRTHRIRTGRALHTAEGGFAIDRDQGLTRQGCAGRARAWGPAGLTGLIDSDGQRTGQVVDCLPGTNVLARRTALPTLTGHLPPGEHWLRCAVLGTAPGPDGEAAWRRPPAHANTGGRT</sequence>
<dbReference type="RefSeq" id="WP_311729008.1">
    <property type="nucleotide sequence ID" value="NZ_JAVRFD010000026.1"/>
</dbReference>
<feature type="domain" description="DUF2264" evidence="3">
    <location>
        <begin position="353"/>
        <end position="569"/>
    </location>
</feature>
<proteinExistence type="predicted"/>
<dbReference type="Pfam" id="PF10022">
    <property type="entry name" value="DUF2264"/>
    <property type="match status" value="1"/>
</dbReference>
<dbReference type="PIRSF" id="PIRSF014753">
    <property type="entry name" value="UCP014753"/>
    <property type="match status" value="1"/>
</dbReference>
<protein>
    <submittedName>
        <fullName evidence="4">DUF2264 domain-containing protein</fullName>
    </submittedName>
</protein>
<dbReference type="InterPro" id="IPR049237">
    <property type="entry name" value="DUF2264_C"/>
</dbReference>
<reference evidence="4" key="1">
    <citation type="submission" date="2024-05" db="EMBL/GenBank/DDBJ databases">
        <title>30 novel species of actinomycetes from the DSMZ collection.</title>
        <authorList>
            <person name="Nouioui I."/>
        </authorList>
    </citation>
    <scope>NUCLEOTIDE SEQUENCE</scope>
    <source>
        <strain evidence="4">DSM 41529</strain>
    </source>
</reference>
<evidence type="ECO:0000259" key="3">
    <source>
        <dbReference type="Pfam" id="PF20938"/>
    </source>
</evidence>
<dbReference type="InterPro" id="IPR016624">
    <property type="entry name" value="UCP014753"/>
</dbReference>
<dbReference type="Pfam" id="PF20938">
    <property type="entry name" value="DUF2264_C"/>
    <property type="match status" value="1"/>
</dbReference>
<evidence type="ECO:0000259" key="2">
    <source>
        <dbReference type="Pfam" id="PF10022"/>
    </source>
</evidence>
<keyword evidence="5" id="KW-1185">Reference proteome</keyword>
<feature type="domain" description="DUF2264" evidence="2">
    <location>
        <begin position="3"/>
        <end position="344"/>
    </location>
</feature>
<dbReference type="EMBL" id="JAVRFD010000026">
    <property type="protein sequence ID" value="MDT0548439.1"/>
    <property type="molecule type" value="Genomic_DNA"/>
</dbReference>
<dbReference type="PANTHER" id="PTHR35339:SF4">
    <property type="entry name" value="LINALOOL DEHYDRATASE_ISOMERASE DOMAIN-CONTAINING PROTEIN"/>
    <property type="match status" value="1"/>
</dbReference>